<keyword evidence="4" id="KW-0862">Zinc</keyword>
<keyword evidence="10" id="KW-1185">Reference proteome</keyword>
<evidence type="ECO:0000256" key="2">
    <source>
        <dbReference type="ARBA" id="ARBA00022723"/>
    </source>
</evidence>
<dbReference type="Gene3D" id="3.30.160.60">
    <property type="entry name" value="Classic Zinc Finger"/>
    <property type="match status" value="1"/>
</dbReference>
<gene>
    <name evidence="9" type="ORF">J8273_4649</name>
</gene>
<accession>A0A8J6BXS5</accession>
<dbReference type="Pfam" id="PF00096">
    <property type="entry name" value="zf-C2H2"/>
    <property type="match status" value="1"/>
</dbReference>
<sequence>MSTRELNAKSKGKMTEKSNHKKKKLLLKPFCWYCDREFVDERTLQFHQRAVHFRCQSRSCHKTFASVSALKTHMLQTHKTTIKYISRAMRSRANPDINPFISGMACVSIADLKERAARVAAQHPGRHVIVPKPMIQMADAVTDDVNKANPSTLARAVPNQLYGGLSLVEVVQLDKA</sequence>
<evidence type="ECO:0000256" key="7">
    <source>
        <dbReference type="SAM" id="MobiDB-lite"/>
    </source>
</evidence>
<dbReference type="InterPro" id="IPR013087">
    <property type="entry name" value="Znf_C2H2_type"/>
</dbReference>
<evidence type="ECO:0000256" key="1">
    <source>
        <dbReference type="ARBA" id="ARBA00004123"/>
    </source>
</evidence>
<evidence type="ECO:0000313" key="10">
    <source>
        <dbReference type="Proteomes" id="UP000717585"/>
    </source>
</evidence>
<feature type="domain" description="C2H2-type" evidence="8">
    <location>
        <begin position="53"/>
        <end position="78"/>
    </location>
</feature>
<dbReference type="PANTHER" id="PTHR23215:SF0">
    <property type="entry name" value="BUB3-INTERACTING AND GLEBS MOTIF-CONTAINING PROTEIN ZNF207"/>
    <property type="match status" value="1"/>
</dbReference>
<dbReference type="AlphaFoldDB" id="A0A8J6BXS5"/>
<evidence type="ECO:0000256" key="3">
    <source>
        <dbReference type="ARBA" id="ARBA00022771"/>
    </source>
</evidence>
<dbReference type="GO" id="GO:0005634">
    <property type="term" value="C:nucleus"/>
    <property type="evidence" value="ECO:0007669"/>
    <property type="project" value="UniProtKB-SubCell"/>
</dbReference>
<protein>
    <submittedName>
        <fullName evidence="9">Zinc finger protein</fullName>
    </submittedName>
</protein>
<evidence type="ECO:0000256" key="6">
    <source>
        <dbReference type="PROSITE-ProRule" id="PRU00042"/>
    </source>
</evidence>
<dbReference type="OrthoDB" id="1306014at2759"/>
<evidence type="ECO:0000259" key="8">
    <source>
        <dbReference type="PROSITE" id="PS50157"/>
    </source>
</evidence>
<keyword evidence="2" id="KW-0479">Metal-binding</keyword>
<comment type="caution">
    <text evidence="9">The sequence shown here is derived from an EMBL/GenBank/DDBJ whole genome shotgun (WGS) entry which is preliminary data.</text>
</comment>
<dbReference type="PANTHER" id="PTHR23215">
    <property type="entry name" value="ZINC FINGER PROTEIN 207"/>
    <property type="match status" value="1"/>
</dbReference>
<organism evidence="9 10">
    <name type="scientific">Carpediemonas membranifera</name>
    <dbReference type="NCBI Taxonomy" id="201153"/>
    <lineage>
        <taxon>Eukaryota</taxon>
        <taxon>Metamonada</taxon>
        <taxon>Carpediemonas-like organisms</taxon>
        <taxon>Carpediemonas</taxon>
    </lineage>
</organism>
<comment type="subcellular location">
    <subcellularLocation>
        <location evidence="1">Nucleus</location>
    </subcellularLocation>
</comment>
<name>A0A8J6BXS5_9EUKA</name>
<keyword evidence="3 6" id="KW-0863">Zinc-finger</keyword>
<dbReference type="CDD" id="cd20908">
    <property type="entry name" value="SUF4-like"/>
    <property type="match status" value="1"/>
</dbReference>
<evidence type="ECO:0000256" key="4">
    <source>
        <dbReference type="ARBA" id="ARBA00022833"/>
    </source>
</evidence>
<dbReference type="GO" id="GO:0008270">
    <property type="term" value="F:zinc ion binding"/>
    <property type="evidence" value="ECO:0007669"/>
    <property type="project" value="UniProtKB-KW"/>
</dbReference>
<keyword evidence="5" id="KW-0539">Nucleus</keyword>
<dbReference type="SMART" id="SM00355">
    <property type="entry name" value="ZnF_C2H2"/>
    <property type="match status" value="2"/>
</dbReference>
<feature type="region of interest" description="Disordered" evidence="7">
    <location>
        <begin position="1"/>
        <end position="20"/>
    </location>
</feature>
<dbReference type="EMBL" id="JAHDYR010000020">
    <property type="protein sequence ID" value="KAG9393786.1"/>
    <property type="molecule type" value="Genomic_DNA"/>
</dbReference>
<dbReference type="Proteomes" id="UP000717585">
    <property type="component" value="Unassembled WGS sequence"/>
</dbReference>
<evidence type="ECO:0000313" key="9">
    <source>
        <dbReference type="EMBL" id="KAG9393786.1"/>
    </source>
</evidence>
<dbReference type="PROSITE" id="PS50157">
    <property type="entry name" value="ZINC_FINGER_C2H2_2"/>
    <property type="match status" value="1"/>
</dbReference>
<dbReference type="PROSITE" id="PS00028">
    <property type="entry name" value="ZINC_FINGER_C2H2_1"/>
    <property type="match status" value="1"/>
</dbReference>
<proteinExistence type="predicted"/>
<evidence type="ECO:0000256" key="5">
    <source>
        <dbReference type="ARBA" id="ARBA00023242"/>
    </source>
</evidence>
<reference evidence="9" key="1">
    <citation type="submission" date="2021-05" db="EMBL/GenBank/DDBJ databases">
        <title>A free-living protist that lacks canonical eukaryotic 1 DNA replication and segregation systems.</title>
        <authorList>
            <person name="Salas-Leiva D.E."/>
            <person name="Tromer E.C."/>
            <person name="Curtis B.A."/>
            <person name="Jerlstrom-Hultqvist J."/>
            <person name="Kolisko M."/>
            <person name="Yi Z."/>
            <person name="Salas-Leiva J.S."/>
            <person name="Gallot-Lavallee L."/>
            <person name="Kops G.J.P.L."/>
            <person name="Archibald J.M."/>
            <person name="Simpson A.G.B."/>
            <person name="Roger A.J."/>
        </authorList>
    </citation>
    <scope>NUCLEOTIDE SEQUENCE</scope>
    <source>
        <strain evidence="9">BICM</strain>
    </source>
</reference>